<organism evidence="2 3">
    <name type="scientific">Circinella minor</name>
    <dbReference type="NCBI Taxonomy" id="1195481"/>
    <lineage>
        <taxon>Eukaryota</taxon>
        <taxon>Fungi</taxon>
        <taxon>Fungi incertae sedis</taxon>
        <taxon>Mucoromycota</taxon>
        <taxon>Mucoromycotina</taxon>
        <taxon>Mucoromycetes</taxon>
        <taxon>Mucorales</taxon>
        <taxon>Lichtheimiaceae</taxon>
        <taxon>Circinella</taxon>
    </lineage>
</organism>
<dbReference type="AlphaFoldDB" id="A0A8H7RZD0"/>
<evidence type="ECO:0000256" key="1">
    <source>
        <dbReference type="SAM" id="MobiDB-lite"/>
    </source>
</evidence>
<reference evidence="2 3" key="1">
    <citation type="submission" date="2020-12" db="EMBL/GenBank/DDBJ databases">
        <title>Metabolic potential, ecology and presence of endohyphal bacteria is reflected in genomic diversity of Mucoromycotina.</title>
        <authorList>
            <person name="Muszewska A."/>
            <person name="Okrasinska A."/>
            <person name="Steczkiewicz K."/>
            <person name="Drgas O."/>
            <person name="Orlowska M."/>
            <person name="Perlinska-Lenart U."/>
            <person name="Aleksandrzak-Piekarczyk T."/>
            <person name="Szatraj K."/>
            <person name="Zielenkiewicz U."/>
            <person name="Pilsyk S."/>
            <person name="Malc E."/>
            <person name="Mieczkowski P."/>
            <person name="Kruszewska J.S."/>
            <person name="Biernat P."/>
            <person name="Pawlowska J."/>
        </authorList>
    </citation>
    <scope>NUCLEOTIDE SEQUENCE [LARGE SCALE GENOMIC DNA]</scope>
    <source>
        <strain evidence="2 3">CBS 142.35</strain>
    </source>
</reference>
<name>A0A8H7RZD0_9FUNG</name>
<dbReference type="EMBL" id="JAEPRB010000133">
    <property type="protein sequence ID" value="KAG2220679.1"/>
    <property type="molecule type" value="Genomic_DNA"/>
</dbReference>
<dbReference type="Proteomes" id="UP000646827">
    <property type="component" value="Unassembled WGS sequence"/>
</dbReference>
<evidence type="ECO:0000313" key="2">
    <source>
        <dbReference type="EMBL" id="KAG2220679.1"/>
    </source>
</evidence>
<keyword evidence="3" id="KW-1185">Reference proteome</keyword>
<feature type="compositionally biased region" description="Gly residues" evidence="1">
    <location>
        <begin position="1"/>
        <end position="33"/>
    </location>
</feature>
<comment type="caution">
    <text evidence="2">The sequence shown here is derived from an EMBL/GenBank/DDBJ whole genome shotgun (WGS) entry which is preliminary data.</text>
</comment>
<protein>
    <submittedName>
        <fullName evidence="2">Uncharacterized protein</fullName>
    </submittedName>
</protein>
<accession>A0A8H7RZD0</accession>
<gene>
    <name evidence="2" type="ORF">INT45_008222</name>
</gene>
<sequence length="76" mass="6971">MAGKGSSGGGGGGDNSSGSSGGGGSVGGGGGSSGQNATQSAAMSMYAAPNSQTYLNVQNVIMAAAVLALAQNHLSH</sequence>
<proteinExistence type="predicted"/>
<feature type="region of interest" description="Disordered" evidence="1">
    <location>
        <begin position="1"/>
        <end position="40"/>
    </location>
</feature>
<dbReference type="OrthoDB" id="2286098at2759"/>
<evidence type="ECO:0000313" key="3">
    <source>
        <dbReference type="Proteomes" id="UP000646827"/>
    </source>
</evidence>